<evidence type="ECO:0000256" key="4">
    <source>
        <dbReference type="RuleBase" id="RU003869"/>
    </source>
</evidence>
<evidence type="ECO:0000256" key="1">
    <source>
        <dbReference type="ARBA" id="ARBA00009356"/>
    </source>
</evidence>
<dbReference type="GO" id="GO:0002181">
    <property type="term" value="P:cytoplasmic translation"/>
    <property type="evidence" value="ECO:0007669"/>
    <property type="project" value="TreeGrafter"/>
</dbReference>
<dbReference type="PANTHER" id="PTHR11655:SF14">
    <property type="entry name" value="LARGE RIBOSOMAL SUBUNIT PROTEIN UL6M"/>
    <property type="match status" value="1"/>
</dbReference>
<dbReference type="InterPro" id="IPR020040">
    <property type="entry name" value="Ribosomal_uL6_a/b-dom"/>
</dbReference>
<dbReference type="PANTHER" id="PTHR11655">
    <property type="entry name" value="60S/50S RIBOSOMAL PROTEIN L6/L9"/>
    <property type="match status" value="1"/>
</dbReference>
<reference evidence="6" key="1">
    <citation type="submission" date="2020-09" db="EMBL/GenBank/DDBJ databases">
        <title>The complete mitochondrial genome of Eucampia zodiacus (Baciuariophyta).</title>
        <authorList>
            <person name="Zhang M."/>
            <person name="Chen N."/>
        </authorList>
    </citation>
    <scope>NUCLEOTIDE SEQUENCE</scope>
    <source>
        <strain evidence="6">CNS00060</strain>
    </source>
</reference>
<dbReference type="Gene3D" id="3.90.930.12">
    <property type="entry name" value="Ribosomal protein L6, alpha-beta domain"/>
    <property type="match status" value="1"/>
</dbReference>
<evidence type="ECO:0000256" key="3">
    <source>
        <dbReference type="ARBA" id="ARBA00023274"/>
    </source>
</evidence>
<dbReference type="Pfam" id="PF00347">
    <property type="entry name" value="Ribosomal_L6"/>
    <property type="match status" value="1"/>
</dbReference>
<proteinExistence type="inferred from homology"/>
<dbReference type="PROSITE" id="PS00525">
    <property type="entry name" value="RIBOSOMAL_L6_1"/>
    <property type="match status" value="1"/>
</dbReference>
<dbReference type="GO" id="GO:0005840">
    <property type="term" value="C:ribosome"/>
    <property type="evidence" value="ECO:0007669"/>
    <property type="project" value="UniProtKB-KW"/>
</dbReference>
<dbReference type="SUPFAM" id="SSF56053">
    <property type="entry name" value="Ribosomal protein L6"/>
    <property type="match status" value="1"/>
</dbReference>
<evidence type="ECO:0000256" key="2">
    <source>
        <dbReference type="ARBA" id="ARBA00022980"/>
    </source>
</evidence>
<dbReference type="InterPro" id="IPR019906">
    <property type="entry name" value="Ribosomal_uL6_bac-type"/>
</dbReference>
<dbReference type="GO" id="GO:0003735">
    <property type="term" value="F:structural constituent of ribosome"/>
    <property type="evidence" value="ECO:0007669"/>
    <property type="project" value="InterPro"/>
</dbReference>
<dbReference type="PIRSF" id="PIRSF002162">
    <property type="entry name" value="Ribosomal_L6"/>
    <property type="match status" value="1"/>
</dbReference>
<dbReference type="InterPro" id="IPR000702">
    <property type="entry name" value="Ribosomal_uL6-like"/>
</dbReference>
<dbReference type="InterPro" id="IPR002358">
    <property type="entry name" value="Ribosomal_uL6_CS"/>
</dbReference>
<sequence>MNSQIVKKKYIIKIPKSIFLCYLEQNRILFLKGPLGHRIINLKLKLKTNEKKGFMFVTDQFFYNVSINDKKNLKAYQGTYTSLIKKKIFELLKPNFKKLKLVGVGYKVLLEKKNSLTLLKLSLGFSHDIYFKVPNDIQIICYKNNKLIILGNNFKKVSLIASIIRSYKIPEVYKGKGILYENEQIKLKEGKKV</sequence>
<keyword evidence="3 4" id="KW-0687">Ribonucleoprotein</keyword>
<keyword evidence="2 4" id="KW-0689">Ribosomal protein</keyword>
<geneLocation type="mitochondrion" evidence="6"/>
<gene>
    <name evidence="6" type="primary">rpl6</name>
</gene>
<name>A0A7T0CRG2_9STRA</name>
<dbReference type="GO" id="GO:0019843">
    <property type="term" value="F:rRNA binding"/>
    <property type="evidence" value="ECO:0007669"/>
    <property type="project" value="InterPro"/>
</dbReference>
<dbReference type="RefSeq" id="YP_010047257.1">
    <property type="nucleotide sequence ID" value="NC_054334.1"/>
</dbReference>
<evidence type="ECO:0000313" key="6">
    <source>
        <dbReference type="EMBL" id="QPJ79918.1"/>
    </source>
</evidence>
<comment type="similarity">
    <text evidence="1 4">Belongs to the universal ribosomal protein uL6 family.</text>
</comment>
<feature type="domain" description="Large ribosomal subunit protein uL6 alpha-beta" evidence="5">
    <location>
        <begin position="102"/>
        <end position="180"/>
    </location>
</feature>
<dbReference type="GeneID" id="63657714"/>
<keyword evidence="6" id="KW-0496">Mitochondrion</keyword>
<dbReference type="PRINTS" id="PR00059">
    <property type="entry name" value="RIBOSOMALL6"/>
</dbReference>
<evidence type="ECO:0000259" key="5">
    <source>
        <dbReference type="Pfam" id="PF00347"/>
    </source>
</evidence>
<dbReference type="EMBL" id="MW026607">
    <property type="protein sequence ID" value="QPJ79918.1"/>
    <property type="molecule type" value="Genomic_DNA"/>
</dbReference>
<dbReference type="AlphaFoldDB" id="A0A7T0CRG2"/>
<organism evidence="6">
    <name type="scientific">Eucampia zodiacus</name>
    <dbReference type="NCBI Taxonomy" id="444606"/>
    <lineage>
        <taxon>Eukaryota</taxon>
        <taxon>Sar</taxon>
        <taxon>Stramenopiles</taxon>
        <taxon>Ochrophyta</taxon>
        <taxon>Bacillariophyta</taxon>
        <taxon>Mediophyceae</taxon>
        <taxon>Biddulphiophycidae</taxon>
        <taxon>Hemiaulales</taxon>
        <taxon>Hemiaulaceae</taxon>
        <taxon>Eucampia</taxon>
    </lineage>
</organism>
<dbReference type="InterPro" id="IPR036789">
    <property type="entry name" value="Ribosomal_uL6-like_a/b-dom_sf"/>
</dbReference>
<protein>
    <submittedName>
        <fullName evidence="6">Ribosomal protein L6</fullName>
    </submittedName>
</protein>
<dbReference type="GO" id="GO:1990904">
    <property type="term" value="C:ribonucleoprotein complex"/>
    <property type="evidence" value="ECO:0007669"/>
    <property type="project" value="UniProtKB-KW"/>
</dbReference>
<accession>A0A7T0CRG2</accession>